<name>A0ABS8PVL7_9BACT</name>
<comment type="caution">
    <text evidence="2">The sequence shown here is derived from an EMBL/GenBank/DDBJ whole genome shotgun (WGS) entry which is preliminary data.</text>
</comment>
<evidence type="ECO:0000313" key="2">
    <source>
        <dbReference type="EMBL" id="MCD2425115.1"/>
    </source>
</evidence>
<dbReference type="EMBL" id="JAJNEC010000006">
    <property type="protein sequence ID" value="MCD2425115.1"/>
    <property type="molecule type" value="Genomic_DNA"/>
</dbReference>
<protein>
    <submittedName>
        <fullName evidence="2">FecR family protein</fullName>
    </submittedName>
</protein>
<dbReference type="Gene3D" id="2.60.120.1440">
    <property type="match status" value="1"/>
</dbReference>
<evidence type="ECO:0000313" key="3">
    <source>
        <dbReference type="Proteomes" id="UP001199816"/>
    </source>
</evidence>
<dbReference type="Proteomes" id="UP001199816">
    <property type="component" value="Unassembled WGS sequence"/>
</dbReference>
<dbReference type="RefSeq" id="WP_231007534.1">
    <property type="nucleotide sequence ID" value="NZ_JAJNEC010000006.1"/>
</dbReference>
<evidence type="ECO:0000259" key="1">
    <source>
        <dbReference type="Pfam" id="PF04773"/>
    </source>
</evidence>
<reference evidence="2 3" key="1">
    <citation type="submission" date="2021-11" db="EMBL/GenBank/DDBJ databases">
        <title>Genomic of Niabella pedocola.</title>
        <authorList>
            <person name="Wu T."/>
        </authorList>
    </citation>
    <scope>NUCLEOTIDE SEQUENCE [LARGE SCALE GENOMIC DNA]</scope>
    <source>
        <strain evidence="2 3">JCM 31011</strain>
    </source>
</reference>
<accession>A0ABS8PVL7</accession>
<gene>
    <name evidence="2" type="ORF">LQ567_20180</name>
</gene>
<proteinExistence type="predicted"/>
<dbReference type="InterPro" id="IPR006860">
    <property type="entry name" value="FecR"/>
</dbReference>
<sequence length="176" mass="19660">MENIFEDDPDAVDRIFNLKDWNNCERFAASHPSFLKKEIWQNVTTSIAPSQMFFKVTADASYNSIIAETSATSDTVAVDRKNAAPNGERAAYNNSKDIQRLTLPDGSTAILYPNSCIQYQRNFRLNRNIQLMYGKVVVEIARDPHHPFTVYTNATAATTCSARLVTDKTGETNVSG</sequence>
<organism evidence="2 3">
    <name type="scientific">Niabella pedocola</name>
    <dbReference type="NCBI Taxonomy" id="1752077"/>
    <lineage>
        <taxon>Bacteria</taxon>
        <taxon>Pseudomonadati</taxon>
        <taxon>Bacteroidota</taxon>
        <taxon>Chitinophagia</taxon>
        <taxon>Chitinophagales</taxon>
        <taxon>Chitinophagaceae</taxon>
        <taxon>Niabella</taxon>
    </lineage>
</organism>
<keyword evidence="3" id="KW-1185">Reference proteome</keyword>
<dbReference type="Pfam" id="PF04773">
    <property type="entry name" value="FecR"/>
    <property type="match status" value="1"/>
</dbReference>
<feature type="domain" description="FecR protein" evidence="1">
    <location>
        <begin position="96"/>
        <end position="171"/>
    </location>
</feature>